<dbReference type="PANTHER" id="PTHR30469:SF18">
    <property type="entry name" value="RESISTANCE-NODULATION-CELL DIVISION (RND) EFFLUX MEMBRANE FUSION PROTEIN-RELATED"/>
    <property type="match status" value="1"/>
</dbReference>
<dbReference type="Gene3D" id="1.10.287.470">
    <property type="entry name" value="Helix hairpin bin"/>
    <property type="match status" value="1"/>
</dbReference>
<evidence type="ECO:0000256" key="3">
    <source>
        <dbReference type="SAM" id="Coils"/>
    </source>
</evidence>
<feature type="signal peptide" evidence="4">
    <location>
        <begin position="1"/>
        <end position="22"/>
    </location>
</feature>
<dbReference type="Pfam" id="PF25989">
    <property type="entry name" value="YknX_C"/>
    <property type="match status" value="1"/>
</dbReference>
<dbReference type="RefSeq" id="WP_157719099.1">
    <property type="nucleotide sequence ID" value="NZ_LT629787.1"/>
</dbReference>
<protein>
    <submittedName>
        <fullName evidence="7">RND family efflux transporter, MFP subunit</fullName>
    </submittedName>
</protein>
<organism evidence="7 8">
    <name type="scientific">Halopseudomonas salegens</name>
    <dbReference type="NCBI Taxonomy" id="1434072"/>
    <lineage>
        <taxon>Bacteria</taxon>
        <taxon>Pseudomonadati</taxon>
        <taxon>Pseudomonadota</taxon>
        <taxon>Gammaproteobacteria</taxon>
        <taxon>Pseudomonadales</taxon>
        <taxon>Pseudomonadaceae</taxon>
        <taxon>Halopseudomonas</taxon>
    </lineage>
</organism>
<evidence type="ECO:0000313" key="8">
    <source>
        <dbReference type="Proteomes" id="UP000243924"/>
    </source>
</evidence>
<dbReference type="Pfam" id="PF25917">
    <property type="entry name" value="BSH_RND"/>
    <property type="match status" value="1"/>
</dbReference>
<dbReference type="STRING" id="1434072.SAMN05216210_1276"/>
<gene>
    <name evidence="7" type="ORF">SAMN05216210_1276</name>
</gene>
<evidence type="ECO:0000313" key="7">
    <source>
        <dbReference type="EMBL" id="SDU02203.1"/>
    </source>
</evidence>
<evidence type="ECO:0000259" key="6">
    <source>
        <dbReference type="Pfam" id="PF25989"/>
    </source>
</evidence>
<dbReference type="Gene3D" id="2.40.30.170">
    <property type="match status" value="1"/>
</dbReference>
<sequence>MRRALFSLLGLALLAGCGNESASQSNVDNPPKVRVVQLQPASPPEWTLSGNVQARHQVELGFRLAGEINQRRVQAGQRVDADDVLLTLDPRDVTQQLASARAALTAARLQAQNAESSRQRLQSLRERDLVPVQNYDDAVTAADAAQQSVRSAQAQLAQAETALEYVELRAPTDGVLIEVSGEVGQVVAPGQVVAVLASEGEHEVEVFVPERRRRGLPEQGQVVLFGGQQRAPASLREVAGAADPMTRSWRARFAIEDDPANWPLGSSVTLQLNGNGDERDGMQQLPLSALIDKGQGTGVWHVRDGKVEFVSVELVSTRKELAWIRSGLPAGTPVVALGVHLLEAGQAVEVLP</sequence>
<keyword evidence="2 3" id="KW-0175">Coiled coil</keyword>
<evidence type="ECO:0000256" key="4">
    <source>
        <dbReference type="SAM" id="SignalP"/>
    </source>
</evidence>
<dbReference type="AlphaFoldDB" id="A0A1H2F4K9"/>
<dbReference type="InterPro" id="IPR058625">
    <property type="entry name" value="MdtA-like_BSH"/>
</dbReference>
<evidence type="ECO:0000256" key="2">
    <source>
        <dbReference type="ARBA" id="ARBA00023054"/>
    </source>
</evidence>
<keyword evidence="4" id="KW-0732">Signal</keyword>
<dbReference type="Proteomes" id="UP000243924">
    <property type="component" value="Chromosome I"/>
</dbReference>
<dbReference type="GO" id="GO:0015562">
    <property type="term" value="F:efflux transmembrane transporter activity"/>
    <property type="evidence" value="ECO:0007669"/>
    <property type="project" value="TreeGrafter"/>
</dbReference>
<feature type="chain" id="PRO_5009273616" evidence="4">
    <location>
        <begin position="23"/>
        <end position="352"/>
    </location>
</feature>
<comment type="similarity">
    <text evidence="1">Belongs to the membrane fusion protein (MFP) (TC 8.A.1) family.</text>
</comment>
<dbReference type="InterPro" id="IPR058637">
    <property type="entry name" value="YknX-like_C"/>
</dbReference>
<name>A0A1H2F4K9_9GAMM</name>
<evidence type="ECO:0000259" key="5">
    <source>
        <dbReference type="Pfam" id="PF25917"/>
    </source>
</evidence>
<evidence type="ECO:0000256" key="1">
    <source>
        <dbReference type="ARBA" id="ARBA00009477"/>
    </source>
</evidence>
<dbReference type="OrthoDB" id="9806939at2"/>
<feature type="coiled-coil region" evidence="3">
    <location>
        <begin position="97"/>
        <end position="169"/>
    </location>
</feature>
<dbReference type="SUPFAM" id="SSF111369">
    <property type="entry name" value="HlyD-like secretion proteins"/>
    <property type="match status" value="1"/>
</dbReference>
<dbReference type="NCBIfam" id="TIGR01730">
    <property type="entry name" value="RND_mfp"/>
    <property type="match status" value="1"/>
</dbReference>
<dbReference type="Gene3D" id="2.40.50.100">
    <property type="match status" value="1"/>
</dbReference>
<dbReference type="InterPro" id="IPR006143">
    <property type="entry name" value="RND_pump_MFP"/>
</dbReference>
<dbReference type="PROSITE" id="PS51257">
    <property type="entry name" value="PROKAR_LIPOPROTEIN"/>
    <property type="match status" value="1"/>
</dbReference>
<dbReference type="GO" id="GO:1990281">
    <property type="term" value="C:efflux pump complex"/>
    <property type="evidence" value="ECO:0007669"/>
    <property type="project" value="TreeGrafter"/>
</dbReference>
<dbReference type="Gene3D" id="2.40.420.20">
    <property type="match status" value="1"/>
</dbReference>
<proteinExistence type="inferred from homology"/>
<dbReference type="EMBL" id="LT629787">
    <property type="protein sequence ID" value="SDU02203.1"/>
    <property type="molecule type" value="Genomic_DNA"/>
</dbReference>
<feature type="domain" description="Multidrug resistance protein MdtA-like barrel-sandwich hybrid" evidence="5">
    <location>
        <begin position="57"/>
        <end position="194"/>
    </location>
</feature>
<reference evidence="8" key="1">
    <citation type="submission" date="2016-10" db="EMBL/GenBank/DDBJ databases">
        <authorList>
            <person name="Varghese N."/>
            <person name="Submissions S."/>
        </authorList>
    </citation>
    <scope>NUCLEOTIDE SEQUENCE [LARGE SCALE GENOMIC DNA]</scope>
    <source>
        <strain evidence="8">CECT 8338</strain>
    </source>
</reference>
<accession>A0A1H2F4K9</accession>
<dbReference type="PANTHER" id="PTHR30469">
    <property type="entry name" value="MULTIDRUG RESISTANCE PROTEIN MDTA"/>
    <property type="match status" value="1"/>
</dbReference>
<feature type="domain" description="YknX-like C-terminal permuted SH3-like" evidence="6">
    <location>
        <begin position="283"/>
        <end position="350"/>
    </location>
</feature>
<keyword evidence="8" id="KW-1185">Reference proteome</keyword>